<reference evidence="1 2" key="1">
    <citation type="submission" date="2016-11" db="EMBL/GenBank/DDBJ databases">
        <authorList>
            <person name="Jaros S."/>
            <person name="Januszkiewicz K."/>
            <person name="Wedrychowicz H."/>
        </authorList>
    </citation>
    <scope>NUCLEOTIDE SEQUENCE [LARGE SCALE GENOMIC DNA]</scope>
    <source>
        <strain evidence="1 2">DSM 18119</strain>
    </source>
</reference>
<dbReference type="Proteomes" id="UP000184048">
    <property type="component" value="Unassembled WGS sequence"/>
</dbReference>
<proteinExistence type="predicted"/>
<evidence type="ECO:0000313" key="2">
    <source>
        <dbReference type="Proteomes" id="UP000184048"/>
    </source>
</evidence>
<dbReference type="AlphaFoldDB" id="A0A1M5FM84"/>
<evidence type="ECO:0000313" key="1">
    <source>
        <dbReference type="EMBL" id="SHF92603.1"/>
    </source>
</evidence>
<dbReference type="EMBL" id="FQUU01000023">
    <property type="protein sequence ID" value="SHF92603.1"/>
    <property type="molecule type" value="Genomic_DNA"/>
</dbReference>
<sequence length="458" mass="50680">MQLAKSIMLKSSAVGLKALVSVLFLSPLMGSAQSNSPYSRYGLGDLFPNSNMTTRGMGGISAGYADVISVNFSNPASYSSFYALKEKTSSKLQYGRVILDAGLNLENRTISAPNTPQSFTSSDAYFSYLSVGLPLRRNWGLSFGLRPLSRVSYKINRNERLLDPVTNLPIDSALTVFSGSGGTFLPSIGTGVGFGNFSIGVNAGYLFGTKELNTRRALANDSVHYKASEHSTNYSFGSLFYDAGVQYLVKFKGNRYLRLGASGNWKQTIKGSQDVTRQTFTLGNAGETIQIDSVYKQNDIKGQVIYPSSYTAGFVYNSYETDGRGYLLGVDYTTSKWSEYRFFGQPDQVQDNWKLKAGGQFNPKASTNYFSRITYRLGFSVGQDYIKVDNKLPTFGTSAGLALPIRTSRLAPNQYNAINISLEYLKRGNKDNALKENVFRFSVGFNFTDLWFVKRKYE</sequence>
<accession>A0A1M5FM84</accession>
<gene>
    <name evidence="1" type="ORF">SAMN02745131_03886</name>
</gene>
<protein>
    <recommendedName>
        <fullName evidence="3">Long-chain fatty acid transport protein</fullName>
    </recommendedName>
</protein>
<evidence type="ECO:0008006" key="3">
    <source>
        <dbReference type="Google" id="ProtNLM"/>
    </source>
</evidence>
<name>A0A1M5FM84_9BACT</name>
<dbReference type="STRING" id="1121884.SAMN02745131_03886"/>
<organism evidence="1 2">
    <name type="scientific">Flavisolibacter ginsengisoli DSM 18119</name>
    <dbReference type="NCBI Taxonomy" id="1121884"/>
    <lineage>
        <taxon>Bacteria</taxon>
        <taxon>Pseudomonadati</taxon>
        <taxon>Bacteroidota</taxon>
        <taxon>Chitinophagia</taxon>
        <taxon>Chitinophagales</taxon>
        <taxon>Chitinophagaceae</taxon>
        <taxon>Flavisolibacter</taxon>
    </lineage>
</organism>
<keyword evidence="2" id="KW-1185">Reference proteome</keyword>